<evidence type="ECO:0000256" key="2">
    <source>
        <dbReference type="SAM" id="MobiDB-lite"/>
    </source>
</evidence>
<dbReference type="PANTHER" id="PTHR21255">
    <property type="entry name" value="T-COMPLEX-ASSOCIATED-TESTIS-EXPRESSED 1/ DYNEIN LIGHT CHAIN"/>
    <property type="match status" value="1"/>
</dbReference>
<dbReference type="InterPro" id="IPR005334">
    <property type="entry name" value="Tctex-1-like"/>
</dbReference>
<sequence length="204" mass="23195">MSSRRTASMSTSTSLLNSSGSGKELRSHIPSLSDGGRMSLKDIMIWRQFTRNLKLRVQSKQFEKRSFCWWDNKSLSGSTVNRETAFEVEPTYKMDPERKPSDTRCKAIIDEYLQQRLTEVAYESANVKSLSGEIADQIKTRLKSIPWPPRYKCVCYVSLGQKTGQGLCVSSMCAWDSTNDSYITCSYQNSSIFCVVTVFAVYHE</sequence>
<gene>
    <name evidence="3" type="ORF">CVLEPA_LOCUS21674</name>
</gene>
<comment type="similarity">
    <text evidence="1">Belongs to the dynein light chain Tctex-type family.</text>
</comment>
<feature type="region of interest" description="Disordered" evidence="2">
    <location>
        <begin position="1"/>
        <end position="31"/>
    </location>
</feature>
<reference evidence="3 4" key="1">
    <citation type="submission" date="2024-02" db="EMBL/GenBank/DDBJ databases">
        <authorList>
            <person name="Daric V."/>
            <person name="Darras S."/>
        </authorList>
    </citation>
    <scope>NUCLEOTIDE SEQUENCE [LARGE SCALE GENOMIC DNA]</scope>
</reference>
<comment type="caution">
    <text evidence="3">The sequence shown here is derived from an EMBL/GenBank/DDBJ whole genome shotgun (WGS) entry which is preliminary data.</text>
</comment>
<feature type="compositionally biased region" description="Low complexity" evidence="2">
    <location>
        <begin position="1"/>
        <end position="22"/>
    </location>
</feature>
<evidence type="ECO:0000313" key="3">
    <source>
        <dbReference type="EMBL" id="CAK8689708.1"/>
    </source>
</evidence>
<keyword evidence="4" id="KW-1185">Reference proteome</keyword>
<dbReference type="CDD" id="cd21451">
    <property type="entry name" value="DLC-like_TCTEX1D"/>
    <property type="match status" value="1"/>
</dbReference>
<protein>
    <submittedName>
        <fullName evidence="3">Uncharacterized protein</fullName>
    </submittedName>
</protein>
<dbReference type="Proteomes" id="UP001642483">
    <property type="component" value="Unassembled WGS sequence"/>
</dbReference>
<evidence type="ECO:0000313" key="4">
    <source>
        <dbReference type="Proteomes" id="UP001642483"/>
    </source>
</evidence>
<organism evidence="3 4">
    <name type="scientific">Clavelina lepadiformis</name>
    <name type="common">Light-bulb sea squirt</name>
    <name type="synonym">Ascidia lepadiformis</name>
    <dbReference type="NCBI Taxonomy" id="159417"/>
    <lineage>
        <taxon>Eukaryota</taxon>
        <taxon>Metazoa</taxon>
        <taxon>Chordata</taxon>
        <taxon>Tunicata</taxon>
        <taxon>Ascidiacea</taxon>
        <taxon>Aplousobranchia</taxon>
        <taxon>Clavelinidae</taxon>
        <taxon>Clavelina</taxon>
    </lineage>
</organism>
<dbReference type="Gene3D" id="3.30.1140.40">
    <property type="entry name" value="Tctex-1"/>
    <property type="match status" value="1"/>
</dbReference>
<dbReference type="Pfam" id="PF03645">
    <property type="entry name" value="Tctex-1"/>
    <property type="match status" value="1"/>
</dbReference>
<dbReference type="InterPro" id="IPR038586">
    <property type="entry name" value="Tctex-1-like_sf"/>
</dbReference>
<evidence type="ECO:0000256" key="1">
    <source>
        <dbReference type="ARBA" id="ARBA00005361"/>
    </source>
</evidence>
<accession>A0ABP0GD47</accession>
<proteinExistence type="inferred from homology"/>
<dbReference type="EMBL" id="CAWYQH010000108">
    <property type="protein sequence ID" value="CAK8689708.1"/>
    <property type="molecule type" value="Genomic_DNA"/>
</dbReference>
<dbReference type="PANTHER" id="PTHR21255:SF65">
    <property type="entry name" value="TCTEX1 DOMAIN-CONTAINING PROTEIN 2"/>
    <property type="match status" value="1"/>
</dbReference>
<name>A0ABP0GD47_CLALP</name>